<dbReference type="InterPro" id="IPR001128">
    <property type="entry name" value="Cyt_P450"/>
</dbReference>
<dbReference type="InterPro" id="IPR036396">
    <property type="entry name" value="Cyt_P450_sf"/>
</dbReference>
<evidence type="ECO:0000313" key="3">
    <source>
        <dbReference type="EMBL" id="KAK1391401.1"/>
    </source>
</evidence>
<reference evidence="3" key="2">
    <citation type="submission" date="2023-05" db="EMBL/GenBank/DDBJ databases">
        <authorList>
            <person name="Schelkunov M.I."/>
        </authorList>
    </citation>
    <scope>NUCLEOTIDE SEQUENCE</scope>
    <source>
        <strain evidence="3">Hsosn_3</strain>
        <tissue evidence="3">Leaf</tissue>
    </source>
</reference>
<dbReference type="PANTHER" id="PTHR47951">
    <property type="entry name" value="OS08G0547900 PROTEIN"/>
    <property type="match status" value="1"/>
</dbReference>
<dbReference type="AlphaFoldDB" id="A0AAD8ITI1"/>
<dbReference type="InterPro" id="IPR002902">
    <property type="entry name" value="GNK2"/>
</dbReference>
<gene>
    <name evidence="3" type="ORF">POM88_010457</name>
</gene>
<dbReference type="GO" id="GO:0005506">
    <property type="term" value="F:iron ion binding"/>
    <property type="evidence" value="ECO:0007669"/>
    <property type="project" value="InterPro"/>
</dbReference>
<sequence>MCQVKIQAHSKEEEEELVEVTMEEEEDEKESSSTFLDDDAFDPIEEEGSTPPTPPSNSPPNSSSSSSSSESPPRKTRSMADLYGATRRILEDEFVDFALYANADPDIMHKKMGVDLQGVRKKMKVVAKKFDDIFEVTMKQRQEMDGQEGSTDFLQFLLKLTNNQDAKIPFTMTDLKALLMDMVTGGTDTTSNSVEFALAEMMNKPQIIQKCRNYLSTKDYVPCFDKAALDILKFCKLANSARVMYDGCFLRTYCIAKPNWPKEGMIEAPSWGW</sequence>
<proteinExistence type="predicted"/>
<keyword evidence="4" id="KW-1185">Reference proteome</keyword>
<feature type="compositionally biased region" description="Acidic residues" evidence="1">
    <location>
        <begin position="36"/>
        <end position="48"/>
    </location>
</feature>
<dbReference type="EMBL" id="JAUIZM010000003">
    <property type="protein sequence ID" value="KAK1391401.1"/>
    <property type="molecule type" value="Genomic_DNA"/>
</dbReference>
<reference evidence="3" key="1">
    <citation type="submission" date="2023-02" db="EMBL/GenBank/DDBJ databases">
        <title>Genome of toxic invasive species Heracleum sosnowskyi carries increased number of genes despite the absence of recent whole-genome duplications.</title>
        <authorList>
            <person name="Schelkunov M."/>
            <person name="Shtratnikova V."/>
            <person name="Makarenko M."/>
            <person name="Klepikova A."/>
            <person name="Omelchenko D."/>
            <person name="Novikova G."/>
            <person name="Obukhova E."/>
            <person name="Bogdanov V."/>
            <person name="Penin A."/>
            <person name="Logacheva M."/>
        </authorList>
    </citation>
    <scope>NUCLEOTIDE SEQUENCE</scope>
    <source>
        <strain evidence="3">Hsosn_3</strain>
        <tissue evidence="3">Leaf</tissue>
    </source>
</reference>
<feature type="compositionally biased region" description="Acidic residues" evidence="1">
    <location>
        <begin position="13"/>
        <end position="29"/>
    </location>
</feature>
<protein>
    <recommendedName>
        <fullName evidence="2">Gnk2-homologous domain-containing protein</fullName>
    </recommendedName>
</protein>
<evidence type="ECO:0000259" key="2">
    <source>
        <dbReference type="PROSITE" id="PS51473"/>
    </source>
</evidence>
<dbReference type="Gene3D" id="1.10.630.10">
    <property type="entry name" value="Cytochrome P450"/>
    <property type="match status" value="1"/>
</dbReference>
<dbReference type="GO" id="GO:0016705">
    <property type="term" value="F:oxidoreductase activity, acting on paired donors, with incorporation or reduction of molecular oxygen"/>
    <property type="evidence" value="ECO:0007669"/>
    <property type="project" value="InterPro"/>
</dbReference>
<evidence type="ECO:0000256" key="1">
    <source>
        <dbReference type="SAM" id="MobiDB-lite"/>
    </source>
</evidence>
<evidence type="ECO:0000313" key="4">
    <source>
        <dbReference type="Proteomes" id="UP001237642"/>
    </source>
</evidence>
<dbReference type="GO" id="GO:0020037">
    <property type="term" value="F:heme binding"/>
    <property type="evidence" value="ECO:0007669"/>
    <property type="project" value="InterPro"/>
</dbReference>
<name>A0AAD8ITI1_9APIA</name>
<feature type="compositionally biased region" description="Low complexity" evidence="1">
    <location>
        <begin position="59"/>
        <end position="71"/>
    </location>
</feature>
<feature type="domain" description="Gnk2-homologous" evidence="2">
    <location>
        <begin position="154"/>
        <end position="257"/>
    </location>
</feature>
<dbReference type="PROSITE" id="PS51473">
    <property type="entry name" value="GNK2"/>
    <property type="match status" value="1"/>
</dbReference>
<comment type="caution">
    <text evidence="3">The sequence shown here is derived from an EMBL/GenBank/DDBJ whole genome shotgun (WGS) entry which is preliminary data.</text>
</comment>
<organism evidence="3 4">
    <name type="scientific">Heracleum sosnowskyi</name>
    <dbReference type="NCBI Taxonomy" id="360622"/>
    <lineage>
        <taxon>Eukaryota</taxon>
        <taxon>Viridiplantae</taxon>
        <taxon>Streptophyta</taxon>
        <taxon>Embryophyta</taxon>
        <taxon>Tracheophyta</taxon>
        <taxon>Spermatophyta</taxon>
        <taxon>Magnoliopsida</taxon>
        <taxon>eudicotyledons</taxon>
        <taxon>Gunneridae</taxon>
        <taxon>Pentapetalae</taxon>
        <taxon>asterids</taxon>
        <taxon>campanulids</taxon>
        <taxon>Apiales</taxon>
        <taxon>Apiaceae</taxon>
        <taxon>Apioideae</taxon>
        <taxon>apioid superclade</taxon>
        <taxon>Tordylieae</taxon>
        <taxon>Tordyliinae</taxon>
        <taxon>Heracleum</taxon>
    </lineage>
</organism>
<feature type="region of interest" description="Disordered" evidence="1">
    <location>
        <begin position="1"/>
        <end position="78"/>
    </location>
</feature>
<accession>A0AAD8ITI1</accession>
<dbReference type="PANTHER" id="PTHR47951:SF3">
    <property type="entry name" value="CYTOCHROME P450, FAMILY 706, SUBFAMILY A, POLYPEPTIDE 4"/>
    <property type="match status" value="1"/>
</dbReference>
<dbReference type="Pfam" id="PF00067">
    <property type="entry name" value="p450"/>
    <property type="match status" value="1"/>
</dbReference>
<dbReference type="GO" id="GO:0004497">
    <property type="term" value="F:monooxygenase activity"/>
    <property type="evidence" value="ECO:0007669"/>
    <property type="project" value="InterPro"/>
</dbReference>
<dbReference type="Proteomes" id="UP001237642">
    <property type="component" value="Unassembled WGS sequence"/>
</dbReference>
<dbReference type="SUPFAM" id="SSF48264">
    <property type="entry name" value="Cytochrome P450"/>
    <property type="match status" value="1"/>
</dbReference>